<dbReference type="InterPro" id="IPR058245">
    <property type="entry name" value="NreC/VraR/RcsB-like_REC"/>
</dbReference>
<dbReference type="AlphaFoldDB" id="A0A4R7PBX5"/>
<dbReference type="EMBL" id="SOBT01000008">
    <property type="protein sequence ID" value="TDU31119.1"/>
    <property type="molecule type" value="Genomic_DNA"/>
</dbReference>
<organism evidence="6 7">
    <name type="scientific">Panacagrimonas perspica</name>
    <dbReference type="NCBI Taxonomy" id="381431"/>
    <lineage>
        <taxon>Bacteria</taxon>
        <taxon>Pseudomonadati</taxon>
        <taxon>Pseudomonadota</taxon>
        <taxon>Gammaproteobacteria</taxon>
        <taxon>Nevskiales</taxon>
        <taxon>Nevskiaceae</taxon>
        <taxon>Panacagrimonas</taxon>
    </lineage>
</organism>
<dbReference type="CDD" id="cd06170">
    <property type="entry name" value="LuxR_C_like"/>
    <property type="match status" value="1"/>
</dbReference>
<dbReference type="Gene3D" id="3.40.50.2300">
    <property type="match status" value="1"/>
</dbReference>
<dbReference type="GO" id="GO:0003677">
    <property type="term" value="F:DNA binding"/>
    <property type="evidence" value="ECO:0007669"/>
    <property type="project" value="UniProtKB-KW"/>
</dbReference>
<dbReference type="GO" id="GO:0006355">
    <property type="term" value="P:regulation of DNA-templated transcription"/>
    <property type="evidence" value="ECO:0007669"/>
    <property type="project" value="InterPro"/>
</dbReference>
<dbReference type="PROSITE" id="PS50043">
    <property type="entry name" value="HTH_LUXR_2"/>
    <property type="match status" value="1"/>
</dbReference>
<dbReference type="SUPFAM" id="SSF46894">
    <property type="entry name" value="C-terminal effector domain of the bipartite response regulators"/>
    <property type="match status" value="1"/>
</dbReference>
<dbReference type="SMART" id="SM00448">
    <property type="entry name" value="REC"/>
    <property type="match status" value="1"/>
</dbReference>
<dbReference type="Pfam" id="PF00196">
    <property type="entry name" value="GerE"/>
    <property type="match status" value="1"/>
</dbReference>
<dbReference type="InterPro" id="IPR011006">
    <property type="entry name" value="CheY-like_superfamily"/>
</dbReference>
<dbReference type="PRINTS" id="PR00038">
    <property type="entry name" value="HTHLUXR"/>
</dbReference>
<dbReference type="InterPro" id="IPR039420">
    <property type="entry name" value="WalR-like"/>
</dbReference>
<dbReference type="GO" id="GO:0000160">
    <property type="term" value="P:phosphorelay signal transduction system"/>
    <property type="evidence" value="ECO:0007669"/>
    <property type="project" value="InterPro"/>
</dbReference>
<dbReference type="CDD" id="cd17535">
    <property type="entry name" value="REC_NarL-like"/>
    <property type="match status" value="1"/>
</dbReference>
<evidence type="ECO:0000256" key="2">
    <source>
        <dbReference type="ARBA" id="ARBA00023125"/>
    </source>
</evidence>
<name>A0A4R7PBX5_9GAMM</name>
<dbReference type="InterPro" id="IPR016032">
    <property type="entry name" value="Sig_transdc_resp-reg_C-effctor"/>
</dbReference>
<evidence type="ECO:0000256" key="3">
    <source>
        <dbReference type="PROSITE-ProRule" id="PRU00169"/>
    </source>
</evidence>
<feature type="domain" description="HTH luxR-type" evidence="4">
    <location>
        <begin position="150"/>
        <end position="215"/>
    </location>
</feature>
<dbReference type="Pfam" id="PF00072">
    <property type="entry name" value="Response_reg"/>
    <property type="match status" value="1"/>
</dbReference>
<evidence type="ECO:0000313" key="7">
    <source>
        <dbReference type="Proteomes" id="UP000295341"/>
    </source>
</evidence>
<dbReference type="SMART" id="SM00421">
    <property type="entry name" value="HTH_LUXR"/>
    <property type="match status" value="1"/>
</dbReference>
<dbReference type="PROSITE" id="PS50110">
    <property type="entry name" value="RESPONSE_REGULATORY"/>
    <property type="match status" value="1"/>
</dbReference>
<dbReference type="PANTHER" id="PTHR43214">
    <property type="entry name" value="TWO-COMPONENT RESPONSE REGULATOR"/>
    <property type="match status" value="1"/>
</dbReference>
<dbReference type="InterPro" id="IPR001789">
    <property type="entry name" value="Sig_transdc_resp-reg_receiver"/>
</dbReference>
<sequence length="221" mass="24110">MSIASERPTLMKLVLADGQSLVRAGIRMLLQSEGQAEVVGEAGDGQELLALIAKLRPRAALVELDLPVVNGLDVLAQARRHYPEVAVLLLAARPEPGQVRSALRQGAAGFLTKQAEPQELGLALRSIEKRQTYISPAVSNLLLDRRDQTRIEDAAILTHRQRQVLTLIGKGKSTKEIAALLGVSVKTVETHRARLMQSLGLYGTNALMRTALRWGLDTHEH</sequence>
<comment type="caution">
    <text evidence="6">The sequence shown here is derived from an EMBL/GenBank/DDBJ whole genome shotgun (WGS) entry which is preliminary data.</text>
</comment>
<keyword evidence="1" id="KW-0597">Phosphoprotein</keyword>
<evidence type="ECO:0000313" key="6">
    <source>
        <dbReference type="EMBL" id="TDU31119.1"/>
    </source>
</evidence>
<evidence type="ECO:0000256" key="1">
    <source>
        <dbReference type="ARBA" id="ARBA00022553"/>
    </source>
</evidence>
<comment type="caution">
    <text evidence="3">Lacks conserved residue(s) required for the propagation of feature annotation.</text>
</comment>
<dbReference type="Proteomes" id="UP000295341">
    <property type="component" value="Unassembled WGS sequence"/>
</dbReference>
<feature type="domain" description="Response regulatory" evidence="5">
    <location>
        <begin position="12"/>
        <end position="128"/>
    </location>
</feature>
<keyword evidence="7" id="KW-1185">Reference proteome</keyword>
<dbReference type="OrthoDB" id="9796655at2"/>
<protein>
    <submittedName>
        <fullName evidence="6">LuxR family two component transcriptional regulator</fullName>
    </submittedName>
</protein>
<dbReference type="SUPFAM" id="SSF52172">
    <property type="entry name" value="CheY-like"/>
    <property type="match status" value="1"/>
</dbReference>
<keyword evidence="2" id="KW-0238">DNA-binding</keyword>
<gene>
    <name evidence="6" type="ORF">DFR24_0478</name>
</gene>
<evidence type="ECO:0000259" key="4">
    <source>
        <dbReference type="PROSITE" id="PS50043"/>
    </source>
</evidence>
<accession>A0A4R7PBX5</accession>
<reference evidence="6 7" key="1">
    <citation type="submission" date="2019-03" db="EMBL/GenBank/DDBJ databases">
        <title>Genomic Encyclopedia of Type Strains, Phase IV (KMG-IV): sequencing the most valuable type-strain genomes for metagenomic binning, comparative biology and taxonomic classification.</title>
        <authorList>
            <person name="Goeker M."/>
        </authorList>
    </citation>
    <scope>NUCLEOTIDE SEQUENCE [LARGE SCALE GENOMIC DNA]</scope>
    <source>
        <strain evidence="6 7">DSM 26377</strain>
    </source>
</reference>
<dbReference type="PANTHER" id="PTHR43214:SF43">
    <property type="entry name" value="TWO-COMPONENT RESPONSE REGULATOR"/>
    <property type="match status" value="1"/>
</dbReference>
<proteinExistence type="predicted"/>
<dbReference type="InterPro" id="IPR000792">
    <property type="entry name" value="Tscrpt_reg_LuxR_C"/>
</dbReference>
<evidence type="ECO:0000259" key="5">
    <source>
        <dbReference type="PROSITE" id="PS50110"/>
    </source>
</evidence>